<feature type="region of interest" description="Disordered" evidence="1">
    <location>
        <begin position="496"/>
        <end position="520"/>
    </location>
</feature>
<organism evidence="2 3">
    <name type="scientific">Pyrenophora seminiperda CCB06</name>
    <dbReference type="NCBI Taxonomy" id="1302712"/>
    <lineage>
        <taxon>Eukaryota</taxon>
        <taxon>Fungi</taxon>
        <taxon>Dikarya</taxon>
        <taxon>Ascomycota</taxon>
        <taxon>Pezizomycotina</taxon>
        <taxon>Dothideomycetes</taxon>
        <taxon>Pleosporomycetidae</taxon>
        <taxon>Pleosporales</taxon>
        <taxon>Pleosporineae</taxon>
        <taxon>Pleosporaceae</taxon>
        <taxon>Pyrenophora</taxon>
    </lineage>
</organism>
<feature type="region of interest" description="Disordered" evidence="1">
    <location>
        <begin position="749"/>
        <end position="768"/>
    </location>
</feature>
<dbReference type="Proteomes" id="UP000265663">
    <property type="component" value="Unassembled WGS sequence"/>
</dbReference>
<keyword evidence="3" id="KW-1185">Reference proteome</keyword>
<accession>A0A3M7MJX7</accession>
<feature type="region of interest" description="Disordered" evidence="1">
    <location>
        <begin position="274"/>
        <end position="294"/>
    </location>
</feature>
<protein>
    <submittedName>
        <fullName evidence="2">Uncharacterized protein</fullName>
    </submittedName>
</protein>
<proteinExistence type="predicted"/>
<evidence type="ECO:0000256" key="1">
    <source>
        <dbReference type="SAM" id="MobiDB-lite"/>
    </source>
</evidence>
<evidence type="ECO:0000313" key="3">
    <source>
        <dbReference type="Proteomes" id="UP000265663"/>
    </source>
</evidence>
<sequence>MPAPQPRNPTLLDRSNRQEPAPSTNNANARYRPPTDLAEVAKTNPQYCLDQGLHTDPFIYYDVVKGVASSQLQPQAEGSSRHGVAPDDDEDDHGYTCRGIPGTDMADHVGNNQHQQQTKSRAVPYNLAVRLANRSNGAPLATIVEHASYSTLNSRGSLLSVGLPSLRAVDKTSPSHTSPKLTPDADEHVPLQRITEDAQQEQVLGPTQRTLREPLYKGYGSTLPVNEPATPSVPTFSQRPQSAAYDTGESEYDANTKTVKAFLRGVLHNVRTASRTCSRSSSPHDASIPEHRQYRSETGQDIAYSRRQAPEIPPLGYDRHGKPYVVSVSSPRVSMMHSLDNQDKHVDVSTAHHVPTLSSQLPLLHVRPYALEPNTASVAVPQLLPLPAVTHTRERSPFVPLVRPEPRDETQNDCSAGQLFYGISVLSNTTLPLADNERTTQASRNASFCTTSTSYSGTVVGVDIDLQHDFPHPIRRSRSTTPIAPVWFTPQMAELERQASASESPQSMQATETQPPRHSITSSALTTLLPIAAASGIVRPNYDTPRISFFSPSGSLIQPEDSSATGTMSASEFSGSPTITSYYNNPNTAATYSAFPPRTCLPPPRPSLRPMTAPLTSSAPLPAHLRHYHNYRRHEQSQIDSTVVSTESFIVPAPPVKGCDGMMRSESLALYRARYSYTKTRLRQHYGSCRSVASFGEDLKHEVRVHKARLITAIIASCTTTGKGRVHRQRIAADRRAAATAYVSMPCENTNETEDAGEKGTRKRNVPGKRDIGLFGPLAAHALRVCFCQPFDGAGKPTHAVAAESLCANSHTISMRDPSKKERLHTCVGDVEVDPVLPNARVVISTEGKQSENMTYNLARKRSVVGKGERTSIDKEKHTQAQHDSIVGVRTVTVNE</sequence>
<dbReference type="AlphaFoldDB" id="A0A3M7MJX7"/>
<feature type="region of interest" description="Disordered" evidence="1">
    <location>
        <begin position="221"/>
        <end position="240"/>
    </location>
</feature>
<feature type="region of interest" description="Disordered" evidence="1">
    <location>
        <begin position="1"/>
        <end position="36"/>
    </location>
</feature>
<reference evidence="2 3" key="1">
    <citation type="journal article" date="2014" name="PLoS ONE">
        <title>De novo Genome Assembly of the Fungal Plant Pathogen Pyrenophora semeniperda.</title>
        <authorList>
            <person name="Soliai M.M."/>
            <person name="Meyer S.E."/>
            <person name="Udall J.A."/>
            <person name="Elzinga D.E."/>
            <person name="Hermansen R.A."/>
            <person name="Bodily P.M."/>
            <person name="Hart A.A."/>
            <person name="Coleman C.E."/>
        </authorList>
    </citation>
    <scope>NUCLEOTIDE SEQUENCE [LARGE SCALE GENOMIC DNA]</scope>
    <source>
        <strain evidence="2 3">CCB06</strain>
        <tissue evidence="2">Mycelium</tissue>
    </source>
</reference>
<feature type="compositionally biased region" description="Polar residues" evidence="1">
    <location>
        <begin position="110"/>
        <end position="120"/>
    </location>
</feature>
<evidence type="ECO:0000313" key="2">
    <source>
        <dbReference type="EMBL" id="RMZ74647.1"/>
    </source>
</evidence>
<feature type="region of interest" description="Disordered" evidence="1">
    <location>
        <begin position="71"/>
        <end position="120"/>
    </location>
</feature>
<name>A0A3M7MJX7_9PLEO</name>
<feature type="compositionally biased region" description="Polar residues" evidence="1">
    <location>
        <begin position="499"/>
        <end position="520"/>
    </location>
</feature>
<dbReference type="EMBL" id="KE747844">
    <property type="protein sequence ID" value="RMZ74647.1"/>
    <property type="molecule type" value="Genomic_DNA"/>
</dbReference>
<dbReference type="OrthoDB" id="3800943at2759"/>
<gene>
    <name evidence="2" type="ORF">GMOD_00003713</name>
</gene>